<dbReference type="Gramene" id="TraesARI7A03G03921260.1">
    <property type="protein sequence ID" value="TraesARI7A03G03921260.1.CDS1"/>
    <property type="gene ID" value="TraesARI7A03G03921260"/>
</dbReference>
<evidence type="ECO:0000313" key="3">
    <source>
        <dbReference type="Proteomes" id="UP000019116"/>
    </source>
</evidence>
<dbReference type="EnsemblPlants" id="TraesCS7A02G336800.1">
    <property type="protein sequence ID" value="TraesCS7A02G336800.1.cds1"/>
    <property type="gene ID" value="TraesCS7A02G336800"/>
</dbReference>
<evidence type="ECO:0000313" key="2">
    <source>
        <dbReference type="EnsemblPlants" id="TraesCS7A02G336800.1.cds1"/>
    </source>
</evidence>
<dbReference type="Gramene" id="TraesCS7A03G0828100.1">
    <property type="protein sequence ID" value="TraesCS7A03G0828100.1.CDS1"/>
    <property type="gene ID" value="TraesCS7A03G0828100"/>
</dbReference>
<proteinExistence type="predicted"/>
<reference evidence="2" key="1">
    <citation type="submission" date="2018-08" db="EMBL/GenBank/DDBJ databases">
        <authorList>
            <person name="Rossello M."/>
        </authorList>
    </citation>
    <scope>NUCLEOTIDE SEQUENCE [LARGE SCALE GENOMIC DNA]</scope>
    <source>
        <strain evidence="2">cv. Chinese Spring</strain>
    </source>
</reference>
<evidence type="ECO:0000256" key="1">
    <source>
        <dbReference type="SAM" id="MobiDB-lite"/>
    </source>
</evidence>
<reference evidence="2" key="2">
    <citation type="submission" date="2018-10" db="UniProtKB">
        <authorList>
            <consortium name="EnsemblPlants"/>
        </authorList>
    </citation>
    <scope>IDENTIFICATION</scope>
</reference>
<dbReference type="Gramene" id="TraesWEE_scaffold_018921_01G000100.1">
    <property type="protein sequence ID" value="TraesWEE_scaffold_018921_01G000100.1"/>
    <property type="gene ID" value="TraesWEE_scaffold_018921_01G000100"/>
</dbReference>
<dbReference type="Gramene" id="TraesROB_scaffold_042702_01G000100.1">
    <property type="protein sequence ID" value="TraesROB_scaffold_042702_01G000100.1"/>
    <property type="gene ID" value="TraesROB_scaffold_042702_01G000100"/>
</dbReference>
<accession>A0A3B6RL86</accession>
<dbReference type="AlphaFoldDB" id="A0A3B6RL86"/>
<feature type="region of interest" description="Disordered" evidence="1">
    <location>
        <begin position="193"/>
        <end position="212"/>
    </location>
</feature>
<dbReference type="Proteomes" id="UP000019116">
    <property type="component" value="Chromosome 7A"/>
</dbReference>
<name>A0A3B6RL86_WHEAT</name>
<keyword evidence="3" id="KW-1185">Reference proteome</keyword>
<feature type="compositionally biased region" description="Acidic residues" evidence="1">
    <location>
        <begin position="202"/>
        <end position="212"/>
    </location>
</feature>
<sequence>MALDWASSPGPRLVLDTPLQPVAEKSLDSASFPGSSFVVATPEQPAADLHQLVLEAATPDMPEDGVAEHATTPIFVPYRPALLPSPPTWTPPRPPARRRKTLAGVMSFNLGRRSPRIRAKNQRLPIATLAERLLCQRMGIVDEGEQLTEAAISKFVQLFNGRLPDITIAALRALFNLDCDLMSAVENALIEHGGEGGPDLGSQEDAEAATAT</sequence>
<organism evidence="2">
    <name type="scientific">Triticum aestivum</name>
    <name type="common">Wheat</name>
    <dbReference type="NCBI Taxonomy" id="4565"/>
    <lineage>
        <taxon>Eukaryota</taxon>
        <taxon>Viridiplantae</taxon>
        <taxon>Streptophyta</taxon>
        <taxon>Embryophyta</taxon>
        <taxon>Tracheophyta</taxon>
        <taxon>Spermatophyta</taxon>
        <taxon>Magnoliopsida</taxon>
        <taxon>Liliopsida</taxon>
        <taxon>Poales</taxon>
        <taxon>Poaceae</taxon>
        <taxon>BOP clade</taxon>
        <taxon>Pooideae</taxon>
        <taxon>Triticodae</taxon>
        <taxon>Triticeae</taxon>
        <taxon>Triticinae</taxon>
        <taxon>Triticum</taxon>
    </lineage>
</organism>
<dbReference type="Gramene" id="TraesCS7A02G336800.1">
    <property type="protein sequence ID" value="TraesCS7A02G336800.1.cds1"/>
    <property type="gene ID" value="TraesCS7A02G336800"/>
</dbReference>
<protein>
    <submittedName>
        <fullName evidence="2">Uncharacterized protein</fullName>
    </submittedName>
</protein>